<keyword evidence="6" id="KW-1185">Reference proteome</keyword>
<dbReference type="Gene3D" id="3.90.76.10">
    <property type="entry name" value="Dipeptide-binding Protein, Domain 1"/>
    <property type="match status" value="1"/>
</dbReference>
<feature type="chain" id="PRO_5002665394" evidence="3">
    <location>
        <begin position="24"/>
        <end position="533"/>
    </location>
</feature>
<dbReference type="FunFam" id="3.90.76.10:FF:000002">
    <property type="entry name" value="Dipeptide ABC transporter, substrate-binding protein"/>
    <property type="match status" value="1"/>
</dbReference>
<accession>A4BK45</accession>
<dbReference type="OrthoDB" id="9801912at2"/>
<dbReference type="AlphaFoldDB" id="A4BK45"/>
<dbReference type="InterPro" id="IPR023765">
    <property type="entry name" value="SBP_5_CS"/>
</dbReference>
<dbReference type="RefSeq" id="WP_008046214.1">
    <property type="nucleotide sequence ID" value="NZ_CH724152.1"/>
</dbReference>
<dbReference type="Gene3D" id="3.10.105.10">
    <property type="entry name" value="Dipeptide-binding Protein, Domain 3"/>
    <property type="match status" value="1"/>
</dbReference>
<gene>
    <name evidence="5" type="ORF">MED297_09546</name>
</gene>
<dbReference type="PIRSF" id="PIRSF002741">
    <property type="entry name" value="MppA"/>
    <property type="match status" value="1"/>
</dbReference>
<dbReference type="PANTHER" id="PTHR30290:SF38">
    <property type="entry name" value="D,D-DIPEPTIDE-BINDING PERIPLASMIC PROTEIN DDPA-RELATED"/>
    <property type="match status" value="1"/>
</dbReference>
<feature type="signal peptide" evidence="3">
    <location>
        <begin position="1"/>
        <end position="23"/>
    </location>
</feature>
<organism evidence="5 6">
    <name type="scientific">Reinekea blandensis MED297</name>
    <dbReference type="NCBI Taxonomy" id="314283"/>
    <lineage>
        <taxon>Bacteria</taxon>
        <taxon>Pseudomonadati</taxon>
        <taxon>Pseudomonadota</taxon>
        <taxon>Gammaproteobacteria</taxon>
        <taxon>Oceanospirillales</taxon>
        <taxon>Saccharospirillaceae</taxon>
        <taxon>Reinekea</taxon>
    </lineage>
</organism>
<dbReference type="EMBL" id="AAOE01000041">
    <property type="protein sequence ID" value="EAR07474.1"/>
    <property type="molecule type" value="Genomic_DNA"/>
</dbReference>
<proteinExistence type="inferred from homology"/>
<dbReference type="InterPro" id="IPR039424">
    <property type="entry name" value="SBP_5"/>
</dbReference>
<dbReference type="Gene3D" id="3.40.190.10">
    <property type="entry name" value="Periplasmic binding protein-like II"/>
    <property type="match status" value="1"/>
</dbReference>
<reference evidence="5 6" key="1">
    <citation type="submission" date="2006-02" db="EMBL/GenBank/DDBJ databases">
        <authorList>
            <person name="Pinhassi J."/>
            <person name="Pedros-Alio C."/>
            <person name="Ferriera S."/>
            <person name="Johnson J."/>
            <person name="Kravitz S."/>
            <person name="Halpern A."/>
            <person name="Remington K."/>
            <person name="Beeson K."/>
            <person name="Tran B."/>
            <person name="Rogers Y.-H."/>
            <person name="Friedman R."/>
            <person name="Venter J.C."/>
        </authorList>
    </citation>
    <scope>NUCLEOTIDE SEQUENCE [LARGE SCALE GENOMIC DNA]</scope>
    <source>
        <strain evidence="5 6">MED297</strain>
    </source>
</reference>
<evidence type="ECO:0000256" key="2">
    <source>
        <dbReference type="ARBA" id="ARBA00022729"/>
    </source>
</evidence>
<dbReference type="Pfam" id="PF00496">
    <property type="entry name" value="SBP_bac_5"/>
    <property type="match status" value="1"/>
</dbReference>
<evidence type="ECO:0000256" key="3">
    <source>
        <dbReference type="SAM" id="SignalP"/>
    </source>
</evidence>
<dbReference type="Proteomes" id="UP000005953">
    <property type="component" value="Unassembled WGS sequence"/>
</dbReference>
<sequence length="533" mass="59670">MKKGLTLLASATMAATLATGAAAATKTFVYCSEASPEGFNPAFYTSGTTFDASSRTMFNRLVEFERGGTSIVPGLAESWTVSEDGKTYTFNLRKGVKFHQRRDFRPSRDFNADDVLFSINRQLLDDHPYHDVSGQEYSYFGYMDMANIINEVEKVDDYTVKFHLNSPDATFLANMAMDFASIFSAEQADMYMDAGTPEQLDKIPVGTGPFVLAQYQKDSIIRYVSHKAYWEGASPLDRLVFSITPDASVRYAKLQKGECHHMPYPNPADVAQMQEDEDINVLQSNGLNVGYLAFNTQKPPFDDQLVRQALNIATDKEAILDAVYQGAGEVAKNPIPPTMWSYNEDIVDYDYDVEMAKELLAEAGYPDGFETDIWAMPVQRPYNPNAQRMAELIQADWAKVGVTANIVSYEWGEYLDRTKNGEHETMMLGWTGDNGDPDNFLYVLLGCPAAESGGNRAFWCDTEFNGLLEQAKVTTDVEERTALYEEAQVIFKEQAPWITIAHSVVFEPVRKEVTGYKMSPFGAHNFYGVDLAE</sequence>
<dbReference type="PROSITE" id="PS01040">
    <property type="entry name" value="SBP_BACTERIAL_5"/>
    <property type="match status" value="1"/>
</dbReference>
<dbReference type="HOGENOM" id="CLU_017028_7_0_6"/>
<keyword evidence="2 3" id="KW-0732">Signal</keyword>
<dbReference type="PANTHER" id="PTHR30290">
    <property type="entry name" value="PERIPLASMIC BINDING COMPONENT OF ABC TRANSPORTER"/>
    <property type="match status" value="1"/>
</dbReference>
<dbReference type="FunFam" id="3.40.190.10:FF:000036">
    <property type="entry name" value="Dipeptide ABC transporter, substrate-binding protein"/>
    <property type="match status" value="1"/>
</dbReference>
<dbReference type="InterPro" id="IPR000914">
    <property type="entry name" value="SBP_5_dom"/>
</dbReference>
<dbReference type="GO" id="GO:0043190">
    <property type="term" value="C:ATP-binding cassette (ABC) transporter complex"/>
    <property type="evidence" value="ECO:0007669"/>
    <property type="project" value="InterPro"/>
</dbReference>
<name>A4BK45_9GAMM</name>
<evidence type="ECO:0000256" key="1">
    <source>
        <dbReference type="ARBA" id="ARBA00005695"/>
    </source>
</evidence>
<evidence type="ECO:0000259" key="4">
    <source>
        <dbReference type="Pfam" id="PF00496"/>
    </source>
</evidence>
<dbReference type="CDD" id="cd08493">
    <property type="entry name" value="PBP2_DppA_like"/>
    <property type="match status" value="1"/>
</dbReference>
<comment type="caution">
    <text evidence="5">The sequence shown here is derived from an EMBL/GenBank/DDBJ whole genome shotgun (WGS) entry which is preliminary data.</text>
</comment>
<dbReference type="GO" id="GO:0042938">
    <property type="term" value="P:dipeptide transport"/>
    <property type="evidence" value="ECO:0007669"/>
    <property type="project" value="TreeGrafter"/>
</dbReference>
<dbReference type="SUPFAM" id="SSF53850">
    <property type="entry name" value="Periplasmic binding protein-like II"/>
    <property type="match status" value="1"/>
</dbReference>
<protein>
    <submittedName>
        <fullName evidence="5">DppA</fullName>
    </submittedName>
</protein>
<dbReference type="STRING" id="314283.MED297_09546"/>
<dbReference type="FunFam" id="3.10.105.10:FF:000002">
    <property type="entry name" value="Dipeptide ABC transporter, substrate-binding protein"/>
    <property type="match status" value="1"/>
</dbReference>
<evidence type="ECO:0000313" key="5">
    <source>
        <dbReference type="EMBL" id="EAR07474.1"/>
    </source>
</evidence>
<feature type="domain" description="Solute-binding protein family 5" evidence="4">
    <location>
        <begin position="71"/>
        <end position="449"/>
    </location>
</feature>
<evidence type="ECO:0000313" key="6">
    <source>
        <dbReference type="Proteomes" id="UP000005953"/>
    </source>
</evidence>
<comment type="similarity">
    <text evidence="1">Belongs to the bacterial solute-binding protein 5 family.</text>
</comment>
<dbReference type="GO" id="GO:0030288">
    <property type="term" value="C:outer membrane-bounded periplasmic space"/>
    <property type="evidence" value="ECO:0007669"/>
    <property type="project" value="TreeGrafter"/>
</dbReference>
<dbReference type="GO" id="GO:1904680">
    <property type="term" value="F:peptide transmembrane transporter activity"/>
    <property type="evidence" value="ECO:0007669"/>
    <property type="project" value="TreeGrafter"/>
</dbReference>
<dbReference type="InterPro" id="IPR030678">
    <property type="entry name" value="Peptide/Ni-bd"/>
</dbReference>